<name>A0A0U5L644_9GAMM</name>
<keyword evidence="2" id="KW-1185">Reference proteome</keyword>
<dbReference type="KEGG" id="ege:EM595_1996"/>
<dbReference type="Proteomes" id="UP000059419">
    <property type="component" value="Chromosome 1"/>
</dbReference>
<dbReference type="AlphaFoldDB" id="A0A0U5L644"/>
<dbReference type="EMBL" id="LN907827">
    <property type="protein sequence ID" value="CUU24230.1"/>
    <property type="molecule type" value="Genomic_DNA"/>
</dbReference>
<protein>
    <submittedName>
        <fullName evidence="1">Uncharacterized protein</fullName>
    </submittedName>
</protein>
<proteinExistence type="predicted"/>
<evidence type="ECO:0000313" key="2">
    <source>
        <dbReference type="Proteomes" id="UP000059419"/>
    </source>
</evidence>
<accession>A0A0U5L644</accession>
<organism evidence="1 2">
    <name type="scientific">Duffyella gerundensis</name>
    <dbReference type="NCBI Taxonomy" id="1619313"/>
    <lineage>
        <taxon>Bacteria</taxon>
        <taxon>Pseudomonadati</taxon>
        <taxon>Pseudomonadota</taxon>
        <taxon>Gammaproteobacteria</taxon>
        <taxon>Enterobacterales</taxon>
        <taxon>Erwiniaceae</taxon>
        <taxon>Duffyella</taxon>
    </lineage>
</organism>
<sequence length="30" mass="3319">MWLGQKIQKMLRPLMSGSKTSGLIVSQDAN</sequence>
<gene>
    <name evidence="1" type="ORF">EM595_1996</name>
</gene>
<reference evidence="2" key="1">
    <citation type="submission" date="2015-11" db="EMBL/GenBank/DDBJ databases">
        <authorList>
            <person name="Blom J."/>
        </authorList>
    </citation>
    <scope>NUCLEOTIDE SEQUENCE [LARGE SCALE GENOMIC DNA]</scope>
</reference>
<evidence type="ECO:0000313" key="1">
    <source>
        <dbReference type="EMBL" id="CUU24230.1"/>
    </source>
</evidence>